<gene>
    <name evidence="2" type="ORF">SAMN02745123_04039</name>
</gene>
<name>A0A1M6XIU1_9FIRM</name>
<keyword evidence="3" id="KW-1185">Reference proteome</keyword>
<dbReference type="Proteomes" id="UP000183997">
    <property type="component" value="Unassembled WGS sequence"/>
</dbReference>
<proteinExistence type="predicted"/>
<dbReference type="AlphaFoldDB" id="A0A1M6XIU1"/>
<feature type="region of interest" description="Disordered" evidence="1">
    <location>
        <begin position="1"/>
        <end position="21"/>
    </location>
</feature>
<sequence>MKIKAAKQRNFNTSTMTSSGNYNARYAQEAAAELGVTKQNRSVKEETKR</sequence>
<evidence type="ECO:0000313" key="2">
    <source>
        <dbReference type="EMBL" id="SHL05940.1"/>
    </source>
</evidence>
<feature type="compositionally biased region" description="Polar residues" evidence="1">
    <location>
        <begin position="9"/>
        <end position="21"/>
    </location>
</feature>
<protein>
    <submittedName>
        <fullName evidence="2">Uncharacterized protein</fullName>
    </submittedName>
</protein>
<evidence type="ECO:0000256" key="1">
    <source>
        <dbReference type="SAM" id="MobiDB-lite"/>
    </source>
</evidence>
<dbReference type="EMBL" id="FRAR01000052">
    <property type="protein sequence ID" value="SHL05940.1"/>
    <property type="molecule type" value="Genomic_DNA"/>
</dbReference>
<dbReference type="RefSeq" id="WP_175549095.1">
    <property type="nucleotide sequence ID" value="NZ_FRAR01000052.1"/>
</dbReference>
<organism evidence="2 3">
    <name type="scientific">Desulforamulus aeronauticus DSM 10349</name>
    <dbReference type="NCBI Taxonomy" id="1121421"/>
    <lineage>
        <taxon>Bacteria</taxon>
        <taxon>Bacillati</taxon>
        <taxon>Bacillota</taxon>
        <taxon>Clostridia</taxon>
        <taxon>Eubacteriales</taxon>
        <taxon>Peptococcaceae</taxon>
        <taxon>Desulforamulus</taxon>
    </lineage>
</organism>
<evidence type="ECO:0000313" key="3">
    <source>
        <dbReference type="Proteomes" id="UP000183997"/>
    </source>
</evidence>
<reference evidence="3" key="1">
    <citation type="submission" date="2016-11" db="EMBL/GenBank/DDBJ databases">
        <authorList>
            <person name="Varghese N."/>
            <person name="Submissions S."/>
        </authorList>
    </citation>
    <scope>NUCLEOTIDE SEQUENCE [LARGE SCALE GENOMIC DNA]</scope>
    <source>
        <strain evidence="3">DSM 10349</strain>
    </source>
</reference>
<accession>A0A1M6XIU1</accession>